<organism evidence="1 2">
    <name type="scientific">Couchioplanes caeruleus subsp. caeruleus</name>
    <dbReference type="NCBI Taxonomy" id="56427"/>
    <lineage>
        <taxon>Bacteria</taxon>
        <taxon>Bacillati</taxon>
        <taxon>Actinomycetota</taxon>
        <taxon>Actinomycetes</taxon>
        <taxon>Micromonosporales</taxon>
        <taxon>Micromonosporaceae</taxon>
        <taxon>Couchioplanes</taxon>
    </lineage>
</organism>
<evidence type="ECO:0000313" key="2">
    <source>
        <dbReference type="Proteomes" id="UP000182486"/>
    </source>
</evidence>
<proteinExistence type="predicted"/>
<evidence type="ECO:0000313" key="1">
    <source>
        <dbReference type="EMBL" id="OJF14405.1"/>
    </source>
</evidence>
<reference evidence="1 2" key="1">
    <citation type="submission" date="2016-09" db="EMBL/GenBank/DDBJ databases">
        <title>Couchioplanes caeruleus draft genome sequence.</title>
        <authorList>
            <person name="Sheehan J."/>
            <person name="Caffrey P."/>
        </authorList>
    </citation>
    <scope>NUCLEOTIDE SEQUENCE [LARGE SCALE GENOMIC DNA]</scope>
    <source>
        <strain evidence="1 2">DSM 43634</strain>
    </source>
</reference>
<name>A0A1K0FNI8_9ACTN</name>
<sequence>MTSAIFGRGSPITEEDYLALAGDARARRALRRSLHVTPAPTPRCQHISSELEFALRQAAGIPWYLLVEQQTGALHLYELVAGRYKERSVTKAGEVSHLTEPVVAAISPEDLLPPG</sequence>
<dbReference type="AlphaFoldDB" id="A0A1K0FNI8"/>
<dbReference type="RefSeq" id="WP_071804766.1">
    <property type="nucleotide sequence ID" value="NZ_MEIA01000099.1"/>
</dbReference>
<dbReference type="Proteomes" id="UP000182486">
    <property type="component" value="Unassembled WGS sequence"/>
</dbReference>
<protein>
    <submittedName>
        <fullName evidence="1">Uncharacterized protein</fullName>
    </submittedName>
</protein>
<keyword evidence="2" id="KW-1185">Reference proteome</keyword>
<comment type="caution">
    <text evidence="1">The sequence shown here is derived from an EMBL/GenBank/DDBJ whole genome shotgun (WGS) entry which is preliminary data.</text>
</comment>
<accession>A0A1K0FNI8</accession>
<dbReference type="EMBL" id="MEIA01000099">
    <property type="protein sequence ID" value="OJF14405.1"/>
    <property type="molecule type" value="Genomic_DNA"/>
</dbReference>
<gene>
    <name evidence="1" type="ORF">BG844_09895</name>
</gene>